<reference evidence="2 3" key="1">
    <citation type="journal article" date="2024" name="Nat. Commun.">
        <title>Phylogenomics reveals the evolutionary origins of lichenization in chlorophyte algae.</title>
        <authorList>
            <person name="Puginier C."/>
            <person name="Libourel C."/>
            <person name="Otte J."/>
            <person name="Skaloud P."/>
            <person name="Haon M."/>
            <person name="Grisel S."/>
            <person name="Petersen M."/>
            <person name="Berrin J.G."/>
            <person name="Delaux P.M."/>
            <person name="Dal Grande F."/>
            <person name="Keller J."/>
        </authorList>
    </citation>
    <scope>NUCLEOTIDE SEQUENCE [LARGE SCALE GENOMIC DNA]</scope>
    <source>
        <strain evidence="2 3">SAG 216-7</strain>
    </source>
</reference>
<dbReference type="Proteomes" id="UP001491310">
    <property type="component" value="Unassembled WGS sequence"/>
</dbReference>
<dbReference type="PANTHER" id="PTHR35764:SF1">
    <property type="entry name" value="PROTEIN SHORTAGE IN CHIASMATA 1"/>
    <property type="match status" value="1"/>
</dbReference>
<protein>
    <submittedName>
        <fullName evidence="2">Uncharacterized protein</fullName>
    </submittedName>
</protein>
<dbReference type="EMBL" id="JALJOT010000005">
    <property type="protein sequence ID" value="KAK9915085.1"/>
    <property type="molecule type" value="Genomic_DNA"/>
</dbReference>
<accession>A0ABR2YUM9</accession>
<proteinExistence type="predicted"/>
<comment type="caution">
    <text evidence="2">The sequence shown here is derived from an EMBL/GenBank/DDBJ whole genome shotgun (WGS) entry which is preliminary data.</text>
</comment>
<organism evidence="2 3">
    <name type="scientific">Coccomyxa subellipsoidea</name>
    <dbReference type="NCBI Taxonomy" id="248742"/>
    <lineage>
        <taxon>Eukaryota</taxon>
        <taxon>Viridiplantae</taxon>
        <taxon>Chlorophyta</taxon>
        <taxon>core chlorophytes</taxon>
        <taxon>Trebouxiophyceae</taxon>
        <taxon>Trebouxiophyceae incertae sedis</taxon>
        <taxon>Coccomyxaceae</taxon>
        <taxon>Coccomyxa</taxon>
    </lineage>
</organism>
<evidence type="ECO:0000313" key="3">
    <source>
        <dbReference type="Proteomes" id="UP001491310"/>
    </source>
</evidence>
<sequence>MPPDHSSVTVRQDIARAVLHSIPAVVITEPCADADFTNGTTFHDLVAPGQLLRVLDSDHNRILKQAAGVNPAVATAGLLSTEALDNALATATERERRIPGSQRSLLRAYAALAIVKQTALLMVHYGIRCAHLHLRHHLDTLPGLAAACKASAEAMSTAYHDVESGRLQDHPNQEALRCTLTTVSALQPGCMVLLLGDHRAFFTMYRAITDAGLRAYQLDRDGALLKAGMSSLRCKSNLRTSWIRTDLDSRGIPCLSEESLCSDNCALRQGQHPTKRPLNAADAQKHATPSVQSMGGSMPVCADNDMSTNSSPWSLVINVSADSLVRSRRSLHNALMQLEREGAIVGPAGSLPSILKERVGAQMAAVGLAYSTCILCFEGSKAFEPALLAYIEEVALLGKRSGVGLSVLTTTSPEETEAAVKTAVRTGCVRGSTSLAEQLTEAPSPRAAFLESFPSLNPFTAARLAALPCSMQQLLCSSPEDRQKLIQMVPDIPQHSMELFFKQASWGAPVQQAIIQLRYTNTGES</sequence>
<evidence type="ECO:0000256" key="1">
    <source>
        <dbReference type="SAM" id="MobiDB-lite"/>
    </source>
</evidence>
<gene>
    <name evidence="2" type="ORF">WJX75_004552</name>
</gene>
<name>A0ABR2YUM9_9CHLO</name>
<dbReference type="PANTHER" id="PTHR35764">
    <property type="entry name" value="PROTEIN SHORTAGE IN CHIASMATA 1"/>
    <property type="match status" value="1"/>
</dbReference>
<keyword evidence="3" id="KW-1185">Reference proteome</keyword>
<evidence type="ECO:0000313" key="2">
    <source>
        <dbReference type="EMBL" id="KAK9915085.1"/>
    </source>
</evidence>
<dbReference type="InterPro" id="IPR038824">
    <property type="entry name" value="SHOC1-like"/>
</dbReference>
<feature type="region of interest" description="Disordered" evidence="1">
    <location>
        <begin position="272"/>
        <end position="294"/>
    </location>
</feature>